<proteinExistence type="predicted"/>
<evidence type="ECO:0000313" key="2">
    <source>
        <dbReference type="Proteomes" id="UP000007947"/>
    </source>
</evidence>
<gene>
    <name evidence="1" type="ordered locus">MLP_44710</name>
</gene>
<keyword evidence="2" id="KW-1185">Reference proteome</keyword>
<dbReference type="InterPro" id="IPR029063">
    <property type="entry name" value="SAM-dependent_MTases_sf"/>
</dbReference>
<dbReference type="EMBL" id="AP012204">
    <property type="protein sequence ID" value="BAK37485.1"/>
    <property type="molecule type" value="Genomic_DNA"/>
</dbReference>
<dbReference type="STRING" id="1032480.MLP_44710"/>
<dbReference type="SUPFAM" id="SSF53335">
    <property type="entry name" value="S-adenosyl-L-methionine-dependent methyltransferases"/>
    <property type="match status" value="1"/>
</dbReference>
<name>F5XTN6_MICPN</name>
<dbReference type="KEGG" id="mph:MLP_44710"/>
<dbReference type="Gene3D" id="3.40.50.150">
    <property type="entry name" value="Vaccinia Virus protein VP39"/>
    <property type="match status" value="1"/>
</dbReference>
<evidence type="ECO:0000313" key="1">
    <source>
        <dbReference type="EMBL" id="BAK37485.1"/>
    </source>
</evidence>
<reference evidence="1 2" key="1">
    <citation type="submission" date="2011-05" db="EMBL/GenBank/DDBJ databases">
        <title>Whole genome sequence of Microlunatus phosphovorus NM-1.</title>
        <authorList>
            <person name="Hosoyama A."/>
            <person name="Sasaki K."/>
            <person name="Harada T."/>
            <person name="Igarashi R."/>
            <person name="Kawakoshi A."/>
            <person name="Sasagawa M."/>
            <person name="Fukada J."/>
            <person name="Nakamura S."/>
            <person name="Katano Y."/>
            <person name="Hanada S."/>
            <person name="Kamagata Y."/>
            <person name="Nakamura N."/>
            <person name="Yamazaki S."/>
            <person name="Fujita N."/>
        </authorList>
    </citation>
    <scope>NUCLEOTIDE SEQUENCE [LARGE SCALE GENOMIC DNA]</scope>
    <source>
        <strain evidence="2">ATCC 700054 / DSM 10555 / JCM 9379 / NBRC 101784 / NCIMB 13414 / VKM Ac-1990 / NM-1</strain>
    </source>
</reference>
<dbReference type="OrthoDB" id="8163513at2"/>
<sequence>MALRDYEQWLRHYDDPDSSLSWRLRHVQAYLREDLDGRTGPVRIVSVCAGDGRDIIDVLAARDDASRVEAVLLEAHPRMADRAKDRAAAAGLTGVRVRVCDAADTSAYVDAVPADILLLVGIFGNISETDISKTIATAPQFCAPGATVLWSRGRDGSRNDINDRIRAEFAEVGFGELTYAESDPVSGAALGAVRYDGAPVPLDPGQHLFTFWR</sequence>
<protein>
    <submittedName>
        <fullName evidence="1">Uncharacterized protein</fullName>
    </submittedName>
</protein>
<dbReference type="eggNOG" id="COG4122">
    <property type="taxonomic scope" value="Bacteria"/>
</dbReference>
<dbReference type="HOGENOM" id="CLU_079870_0_0_11"/>
<organism evidence="1 2">
    <name type="scientific">Microlunatus phosphovorus (strain ATCC 700054 / DSM 10555 / JCM 9379 / NBRC 101784 / NCIMB 13414 / VKM Ac-1990 / NM-1)</name>
    <dbReference type="NCBI Taxonomy" id="1032480"/>
    <lineage>
        <taxon>Bacteria</taxon>
        <taxon>Bacillati</taxon>
        <taxon>Actinomycetota</taxon>
        <taxon>Actinomycetes</taxon>
        <taxon>Propionibacteriales</taxon>
        <taxon>Propionibacteriaceae</taxon>
        <taxon>Microlunatus</taxon>
    </lineage>
</organism>
<dbReference type="AlphaFoldDB" id="F5XTN6"/>
<dbReference type="RefSeq" id="WP_013865319.1">
    <property type="nucleotide sequence ID" value="NC_015635.1"/>
</dbReference>
<dbReference type="Proteomes" id="UP000007947">
    <property type="component" value="Chromosome"/>
</dbReference>
<accession>F5XTN6</accession>